<organism evidence="2 3">
    <name type="scientific">Gluconobacter oxydans (strain 621H)</name>
    <name type="common">Gluconobacter suboxydans</name>
    <dbReference type="NCBI Taxonomy" id="290633"/>
    <lineage>
        <taxon>Bacteria</taxon>
        <taxon>Pseudomonadati</taxon>
        <taxon>Pseudomonadota</taxon>
        <taxon>Alphaproteobacteria</taxon>
        <taxon>Acetobacterales</taxon>
        <taxon>Acetobacteraceae</taxon>
        <taxon>Gluconobacter</taxon>
    </lineage>
</organism>
<accession>Q5HXL8</accession>
<reference evidence="2 3" key="1">
    <citation type="journal article" date="2005" name="Nat. Biotechnol.">
        <title>Complete genome sequence of the acetic acid bacterium Gluconobacter oxydans.</title>
        <authorList>
            <person name="Prust C."/>
            <person name="Hoffmeister M."/>
            <person name="Liesegang H."/>
            <person name="Wiezer A."/>
            <person name="Fricke W.F."/>
            <person name="Ehrenreich A."/>
            <person name="Gottschalk G."/>
            <person name="Deppenmeier U."/>
        </authorList>
    </citation>
    <scope>NUCLEOTIDE SEQUENCE [LARGE SCALE GENOMIC DNA]</scope>
    <source>
        <strain evidence="3">621H</strain>
        <plasmid evidence="3">Plasmid pGOX2</plasmid>
    </source>
</reference>
<sequence length="95" mass="10085">MRQKRSSGTGDTTVIKSGSLSQNGRSPLVFRRRITGNQSHFTTGIYIKSATSSKTCSQSSKTGGGWQHDMTAAHTLSCPLSTSQQASSSTSKNES</sequence>
<name>Q5HXL8_GLUOX</name>
<evidence type="ECO:0000256" key="1">
    <source>
        <dbReference type="SAM" id="MobiDB-lite"/>
    </source>
</evidence>
<dbReference type="KEGG" id="gox:GOX2671"/>
<evidence type="ECO:0000313" key="3">
    <source>
        <dbReference type="Proteomes" id="UP000006375"/>
    </source>
</evidence>
<feature type="region of interest" description="Disordered" evidence="1">
    <location>
        <begin position="1"/>
        <end position="27"/>
    </location>
</feature>
<dbReference type="EMBL" id="CP000005">
    <property type="protein sequence ID" value="AAW59735.1"/>
    <property type="molecule type" value="Genomic_DNA"/>
</dbReference>
<dbReference type="AlphaFoldDB" id="Q5HXL8"/>
<dbReference type="HOGENOM" id="CLU_2368909_0_0_5"/>
<keyword evidence="3" id="KW-1185">Reference proteome</keyword>
<keyword evidence="2" id="KW-0614">Plasmid</keyword>
<dbReference type="Proteomes" id="UP000006375">
    <property type="component" value="Plasmid pGOX2"/>
</dbReference>
<gene>
    <name evidence="2" type="ordered locus">GOX2671</name>
</gene>
<feature type="compositionally biased region" description="Polar residues" evidence="1">
    <location>
        <begin position="1"/>
        <end position="25"/>
    </location>
</feature>
<protein>
    <submittedName>
        <fullName evidence="2">Uncharacterized protein</fullName>
    </submittedName>
</protein>
<evidence type="ECO:0000313" key="2">
    <source>
        <dbReference type="EMBL" id="AAW59735.1"/>
    </source>
</evidence>
<geneLocation type="plasmid" evidence="2 3">
    <name>pGOX2</name>
</geneLocation>
<proteinExistence type="predicted"/>